<accession>R0F8C0</accession>
<feature type="domain" description="DC1-like C-terminal" evidence="6">
    <location>
        <begin position="457"/>
        <end position="495"/>
    </location>
</feature>
<dbReference type="InterPro" id="IPR019786">
    <property type="entry name" value="Zinc_finger_PHD-type_CS"/>
</dbReference>
<keyword evidence="4" id="KW-0862">Zinc</keyword>
<evidence type="ECO:0000313" key="8">
    <source>
        <dbReference type="Proteomes" id="UP000029121"/>
    </source>
</evidence>
<dbReference type="KEGG" id="crb:17878922"/>
<keyword evidence="8" id="KW-1185">Reference proteome</keyword>
<dbReference type="InterPro" id="IPR046349">
    <property type="entry name" value="C1-like_sf"/>
</dbReference>
<dbReference type="Pfam" id="PF03107">
    <property type="entry name" value="C1_2"/>
    <property type="match status" value="5"/>
</dbReference>
<dbReference type="PROSITE" id="PS01359">
    <property type="entry name" value="ZF_PHD_1"/>
    <property type="match status" value="1"/>
</dbReference>
<sequence length="503" mass="58353">RIRTCNADPIEVKHSLHPKHSLQLVFWVDKKYYMEKCYCCDKHLEDIFYYCSPCDFAMKIACVEKQPLLSVHHLKWHEHTLSLFPRHTSLTCDACALTHSTCHFYVCPPCDFVIHQSCISLPRVIRISRHPHRISFTPSFDQRDWFCSICRQKIDNRYGGYSCFNGSCSYAAHSRCATQSNVWDGIDLEGVPEEIEEENEPFVIISNGIIQHFSHGQHHLRLEDSVWGDYDESKLCQSCITPVYFGNFYSCMQCKFILHEKCANLSRKIYHPIHPHMLTLVGGYGNVQILKDCCSACQWICRGAFVYECKKQGCRSFRLNVQCATISEPLVYKGHMHPLFLTSKPLEGRKCSVCENYTMTFNCIECACDFALCFRCATIPQNVRYKHDEHMLTLSYGEETIKNWCEACEKSINPKKGFYKCDEYCCVTLHIKCLLGNELYINPGYSSYASNGEKVLVMPNNQHMSRPLCSHCKKRCLRKLVFKVSRFIFCCRNCVSDHMYLSL</sequence>
<proteinExistence type="predicted"/>
<organism evidence="7 8">
    <name type="scientific">Capsella rubella</name>
    <dbReference type="NCBI Taxonomy" id="81985"/>
    <lineage>
        <taxon>Eukaryota</taxon>
        <taxon>Viridiplantae</taxon>
        <taxon>Streptophyta</taxon>
        <taxon>Embryophyta</taxon>
        <taxon>Tracheophyta</taxon>
        <taxon>Spermatophyta</taxon>
        <taxon>Magnoliopsida</taxon>
        <taxon>eudicotyledons</taxon>
        <taxon>Gunneridae</taxon>
        <taxon>Pentapetalae</taxon>
        <taxon>rosids</taxon>
        <taxon>malvids</taxon>
        <taxon>Brassicales</taxon>
        <taxon>Brassicaceae</taxon>
        <taxon>Camelineae</taxon>
        <taxon>Capsella</taxon>
    </lineage>
</organism>
<dbReference type="InterPro" id="IPR004146">
    <property type="entry name" value="DC1"/>
</dbReference>
<evidence type="ECO:0000259" key="6">
    <source>
        <dbReference type="Pfam" id="PF22926"/>
    </source>
</evidence>
<feature type="domain" description="DC1" evidence="5">
    <location>
        <begin position="75"/>
        <end position="119"/>
    </location>
</feature>
<evidence type="ECO:0000256" key="1">
    <source>
        <dbReference type="ARBA" id="ARBA00022723"/>
    </source>
</evidence>
<feature type="domain" description="DC1" evidence="5">
    <location>
        <begin position="213"/>
        <end position="263"/>
    </location>
</feature>
<reference evidence="8" key="1">
    <citation type="journal article" date="2013" name="Nat. Genet.">
        <title>The Capsella rubella genome and the genomic consequences of rapid mating system evolution.</title>
        <authorList>
            <person name="Slotte T."/>
            <person name="Hazzouri K.M."/>
            <person name="Agren J.A."/>
            <person name="Koenig D."/>
            <person name="Maumus F."/>
            <person name="Guo Y.L."/>
            <person name="Steige K."/>
            <person name="Platts A.E."/>
            <person name="Escobar J.S."/>
            <person name="Newman L.K."/>
            <person name="Wang W."/>
            <person name="Mandakova T."/>
            <person name="Vello E."/>
            <person name="Smith L.M."/>
            <person name="Henz S.R."/>
            <person name="Steffen J."/>
            <person name="Takuno S."/>
            <person name="Brandvain Y."/>
            <person name="Coop G."/>
            <person name="Andolfatto P."/>
            <person name="Hu T.T."/>
            <person name="Blanchette M."/>
            <person name="Clark R.M."/>
            <person name="Quesneville H."/>
            <person name="Nordborg M."/>
            <person name="Gaut B.S."/>
            <person name="Lysak M.A."/>
            <person name="Jenkins J."/>
            <person name="Grimwood J."/>
            <person name="Chapman J."/>
            <person name="Prochnik S."/>
            <person name="Shu S."/>
            <person name="Rokhsar D."/>
            <person name="Schmutz J."/>
            <person name="Weigel D."/>
            <person name="Wright S.I."/>
        </authorList>
    </citation>
    <scope>NUCLEOTIDE SEQUENCE [LARGE SCALE GENOMIC DNA]</scope>
    <source>
        <strain evidence="8">cv. Monte Gargano</strain>
    </source>
</reference>
<feature type="domain" description="DC1" evidence="5">
    <location>
        <begin position="129"/>
        <end position="177"/>
    </location>
</feature>
<gene>
    <name evidence="7" type="ORF">CARUB_v10006636mg</name>
</gene>
<dbReference type="Pfam" id="PF22926">
    <property type="entry name" value="C1-like_CT"/>
    <property type="match status" value="1"/>
</dbReference>
<dbReference type="EMBL" id="KB870811">
    <property type="protein sequence ID" value="EOA18162.1"/>
    <property type="molecule type" value="Genomic_DNA"/>
</dbReference>
<keyword evidence="3" id="KW-0863">Zinc-finger</keyword>
<evidence type="ECO:0000259" key="5">
    <source>
        <dbReference type="Pfam" id="PF03107"/>
    </source>
</evidence>
<dbReference type="SUPFAM" id="SSF57889">
    <property type="entry name" value="Cysteine-rich domain"/>
    <property type="match status" value="4"/>
</dbReference>
<dbReference type="OrthoDB" id="1024566at2759"/>
<dbReference type="AlphaFoldDB" id="R0F8C0"/>
<evidence type="ECO:0000256" key="2">
    <source>
        <dbReference type="ARBA" id="ARBA00022737"/>
    </source>
</evidence>
<dbReference type="Proteomes" id="UP000029121">
    <property type="component" value="Unassembled WGS sequence"/>
</dbReference>
<name>R0F8C0_9BRAS</name>
<evidence type="ECO:0008006" key="9">
    <source>
        <dbReference type="Google" id="ProtNLM"/>
    </source>
</evidence>
<dbReference type="InterPro" id="IPR054483">
    <property type="entry name" value="DC1-like_CT"/>
</dbReference>
<keyword evidence="2" id="KW-0677">Repeat</keyword>
<dbReference type="eggNOG" id="ENOG502SGI7">
    <property type="taxonomic scope" value="Eukaryota"/>
</dbReference>
<dbReference type="InterPro" id="IPR053192">
    <property type="entry name" value="Vacuole_Formation_Reg"/>
</dbReference>
<protein>
    <recommendedName>
        <fullName evidence="9">Phorbol-ester/DAG-type domain-containing protein</fullName>
    </recommendedName>
</protein>
<keyword evidence="1" id="KW-0479">Metal-binding</keyword>
<feature type="domain" description="DC1" evidence="5">
    <location>
        <begin position="16"/>
        <end position="63"/>
    </location>
</feature>
<feature type="non-terminal residue" evidence="7">
    <location>
        <position position="1"/>
    </location>
</feature>
<evidence type="ECO:0000313" key="7">
    <source>
        <dbReference type="EMBL" id="EOA18162.1"/>
    </source>
</evidence>
<dbReference type="PANTHER" id="PTHR32410">
    <property type="entry name" value="CYSTEINE/HISTIDINE-RICH C1 DOMAIN FAMILY PROTEIN"/>
    <property type="match status" value="1"/>
</dbReference>
<dbReference type="GO" id="GO:0008270">
    <property type="term" value="F:zinc ion binding"/>
    <property type="evidence" value="ECO:0007669"/>
    <property type="project" value="UniProtKB-KW"/>
</dbReference>
<feature type="domain" description="DC1" evidence="5">
    <location>
        <begin position="386"/>
        <end position="433"/>
    </location>
</feature>
<dbReference type="PANTHER" id="PTHR32410:SF153">
    <property type="entry name" value="CHP-RICH ZINC FINGER PROTEIN-LIKE-RELATED"/>
    <property type="match status" value="1"/>
</dbReference>
<evidence type="ECO:0000256" key="4">
    <source>
        <dbReference type="ARBA" id="ARBA00022833"/>
    </source>
</evidence>
<evidence type="ECO:0000256" key="3">
    <source>
        <dbReference type="ARBA" id="ARBA00022771"/>
    </source>
</evidence>